<keyword evidence="2" id="KW-1185">Reference proteome</keyword>
<proteinExistence type="predicted"/>
<name>A0ACB7EGV0_NIBAL</name>
<accession>A0ACB7EGV0</accession>
<protein>
    <submittedName>
        <fullName evidence="1">Uncharacterized protein</fullName>
    </submittedName>
</protein>
<comment type="caution">
    <text evidence="1">The sequence shown here is derived from an EMBL/GenBank/DDBJ whole genome shotgun (WGS) entry which is preliminary data.</text>
</comment>
<reference evidence="1" key="1">
    <citation type="submission" date="2020-04" db="EMBL/GenBank/DDBJ databases">
        <title>A chromosome-scale assembly and high-density genetic map of the yellow drum (Nibea albiflora) genome.</title>
        <authorList>
            <person name="Xu D."/>
            <person name="Zhang W."/>
            <person name="Chen R."/>
            <person name="Tan P."/>
            <person name="Wang L."/>
            <person name="Song H."/>
            <person name="Tian L."/>
            <person name="Zhu Q."/>
            <person name="Wang B."/>
        </authorList>
    </citation>
    <scope>NUCLEOTIDE SEQUENCE</scope>
    <source>
        <strain evidence="1">ZJHYS-2018</strain>
    </source>
</reference>
<dbReference type="EMBL" id="CM024796">
    <property type="protein sequence ID" value="KAG8000838.1"/>
    <property type="molecule type" value="Genomic_DNA"/>
</dbReference>
<evidence type="ECO:0000313" key="2">
    <source>
        <dbReference type="Proteomes" id="UP000805704"/>
    </source>
</evidence>
<dbReference type="Proteomes" id="UP000805704">
    <property type="component" value="Chromosome 8"/>
</dbReference>
<sequence length="299" mass="33382">MRHFLSSTAPRIGTKKRADSRLCTLQYMRPYNRSTAWLRFSSNASDDSQDNRRLSITKPQVTAKLKGIRTKYRKAVNTGRRRGQGRVVLLYFELCEEIWGGPPATRAIDAGIETADMDEESPQSSPPSQSPTRSSSPIMELPGDSTQSPSTPESLPSAAKKQRRDSLQARLNNHSGGGLKRRLRSDQVALEDLQIKWRMLELMEEASKRNIDTMQQINTNIAKIANSIQEGFSLMREMMLRPACPCSSSSSGFGQHQPTFMHMAPHPATAACHQTPDRPAQPENTPTQAHTMCDDAEEK</sequence>
<organism evidence="1 2">
    <name type="scientific">Nibea albiflora</name>
    <name type="common">Yellow drum</name>
    <name type="synonym">Corvina albiflora</name>
    <dbReference type="NCBI Taxonomy" id="240163"/>
    <lineage>
        <taxon>Eukaryota</taxon>
        <taxon>Metazoa</taxon>
        <taxon>Chordata</taxon>
        <taxon>Craniata</taxon>
        <taxon>Vertebrata</taxon>
        <taxon>Euteleostomi</taxon>
        <taxon>Actinopterygii</taxon>
        <taxon>Neopterygii</taxon>
        <taxon>Teleostei</taxon>
        <taxon>Neoteleostei</taxon>
        <taxon>Acanthomorphata</taxon>
        <taxon>Eupercaria</taxon>
        <taxon>Sciaenidae</taxon>
        <taxon>Nibea</taxon>
    </lineage>
</organism>
<gene>
    <name evidence="1" type="ORF">GBF38_018098</name>
</gene>
<evidence type="ECO:0000313" key="1">
    <source>
        <dbReference type="EMBL" id="KAG8000838.1"/>
    </source>
</evidence>